<dbReference type="STRING" id="1802730.A2591_03135"/>
<sequence length="188" mass="20310">MESRIQKTGFTLIELLVVIAIIGVLASVVLASLNTARSKGQTAKAKSELRNARSAIALLESDTGKWPNGCPIAETSNPEVYLDDAQAGIRQVPVVQDNGNGCIWTAEDVANWEGPYMQTPIDPWGKSYWFDPDYHEQRDCPTDNANPGAPTSVAIGSNGPNKNGPIQTGNPDSIGLNYDCDDIFFKID</sequence>
<organism evidence="4 5">
    <name type="scientific">Candidatus Yonathbacteria bacterium RIFOXYD1_FULL_52_36</name>
    <dbReference type="NCBI Taxonomy" id="1802730"/>
    <lineage>
        <taxon>Bacteria</taxon>
        <taxon>Candidatus Yonathiibacteriota</taxon>
    </lineage>
</organism>
<proteinExistence type="predicted"/>
<name>A0A1G2SN60_9BACT</name>
<evidence type="ECO:0000256" key="1">
    <source>
        <dbReference type="ARBA" id="ARBA00022481"/>
    </source>
</evidence>
<keyword evidence="3" id="KW-0812">Transmembrane</keyword>
<dbReference type="PANTHER" id="PTHR30093">
    <property type="entry name" value="GENERAL SECRETION PATHWAY PROTEIN G"/>
    <property type="match status" value="1"/>
</dbReference>
<comment type="caution">
    <text evidence="4">The sequence shown here is derived from an EMBL/GenBank/DDBJ whole genome shotgun (WGS) entry which is preliminary data.</text>
</comment>
<dbReference type="GO" id="GO:0015627">
    <property type="term" value="C:type II protein secretion system complex"/>
    <property type="evidence" value="ECO:0007669"/>
    <property type="project" value="InterPro"/>
</dbReference>
<dbReference type="InterPro" id="IPR045584">
    <property type="entry name" value="Pilin-like"/>
</dbReference>
<dbReference type="SUPFAM" id="SSF54523">
    <property type="entry name" value="Pili subunits"/>
    <property type="match status" value="1"/>
</dbReference>
<evidence type="ECO:0000313" key="4">
    <source>
        <dbReference type="EMBL" id="OHA86416.1"/>
    </source>
</evidence>
<reference evidence="4 5" key="1">
    <citation type="journal article" date="2016" name="Nat. Commun.">
        <title>Thousands of microbial genomes shed light on interconnected biogeochemical processes in an aquifer system.</title>
        <authorList>
            <person name="Anantharaman K."/>
            <person name="Brown C.T."/>
            <person name="Hug L.A."/>
            <person name="Sharon I."/>
            <person name="Castelle C.J."/>
            <person name="Probst A.J."/>
            <person name="Thomas B.C."/>
            <person name="Singh A."/>
            <person name="Wilkins M.J."/>
            <person name="Karaoz U."/>
            <person name="Brodie E.L."/>
            <person name="Williams K.H."/>
            <person name="Hubbard S.S."/>
            <person name="Banfield J.F."/>
        </authorList>
    </citation>
    <scope>NUCLEOTIDE SEQUENCE [LARGE SCALE GENOMIC DNA]</scope>
</reference>
<accession>A0A1G2SN60</accession>
<dbReference type="GO" id="GO:0015628">
    <property type="term" value="P:protein secretion by the type II secretion system"/>
    <property type="evidence" value="ECO:0007669"/>
    <property type="project" value="InterPro"/>
</dbReference>
<evidence type="ECO:0008006" key="6">
    <source>
        <dbReference type="Google" id="ProtNLM"/>
    </source>
</evidence>
<dbReference type="Pfam" id="PF07963">
    <property type="entry name" value="N_methyl"/>
    <property type="match status" value="1"/>
</dbReference>
<dbReference type="Gene3D" id="3.30.700.10">
    <property type="entry name" value="Glycoprotein, Type 4 Pilin"/>
    <property type="match status" value="1"/>
</dbReference>
<dbReference type="EMBL" id="MHUZ01000001">
    <property type="protein sequence ID" value="OHA86416.1"/>
    <property type="molecule type" value="Genomic_DNA"/>
</dbReference>
<gene>
    <name evidence="4" type="ORF">A2591_03135</name>
</gene>
<keyword evidence="3" id="KW-1133">Transmembrane helix</keyword>
<evidence type="ECO:0000256" key="3">
    <source>
        <dbReference type="SAM" id="Phobius"/>
    </source>
</evidence>
<dbReference type="PROSITE" id="PS00409">
    <property type="entry name" value="PROKAR_NTER_METHYL"/>
    <property type="match status" value="1"/>
</dbReference>
<keyword evidence="3" id="KW-0472">Membrane</keyword>
<dbReference type="PRINTS" id="PR00813">
    <property type="entry name" value="BCTERIALGSPG"/>
</dbReference>
<protein>
    <recommendedName>
        <fullName evidence="6">Type II secretion system protein GspG C-terminal domain-containing protein</fullName>
    </recommendedName>
</protein>
<dbReference type="AlphaFoldDB" id="A0A1G2SN60"/>
<dbReference type="NCBIfam" id="TIGR02532">
    <property type="entry name" value="IV_pilin_GFxxxE"/>
    <property type="match status" value="1"/>
</dbReference>
<keyword evidence="1" id="KW-0488">Methylation</keyword>
<dbReference type="InterPro" id="IPR000983">
    <property type="entry name" value="Bac_GSPG_pilin"/>
</dbReference>
<feature type="compositionally biased region" description="Polar residues" evidence="2">
    <location>
        <begin position="154"/>
        <end position="171"/>
    </location>
</feature>
<evidence type="ECO:0000256" key="2">
    <source>
        <dbReference type="SAM" id="MobiDB-lite"/>
    </source>
</evidence>
<dbReference type="Proteomes" id="UP000178168">
    <property type="component" value="Unassembled WGS sequence"/>
</dbReference>
<dbReference type="InterPro" id="IPR012902">
    <property type="entry name" value="N_methyl_site"/>
</dbReference>
<feature type="transmembrane region" description="Helical" evidence="3">
    <location>
        <begin position="12"/>
        <end position="33"/>
    </location>
</feature>
<feature type="region of interest" description="Disordered" evidence="2">
    <location>
        <begin position="140"/>
        <end position="172"/>
    </location>
</feature>
<evidence type="ECO:0000313" key="5">
    <source>
        <dbReference type="Proteomes" id="UP000178168"/>
    </source>
</evidence>